<reference evidence="2" key="1">
    <citation type="journal article" date="2020" name="Microb. Genom.">
        <title>Genetic diversity of clinical and environmental Mucorales isolates obtained from an investigation of mucormycosis cases among solid organ transplant recipients.</title>
        <authorList>
            <person name="Nguyen M.H."/>
            <person name="Kaul D."/>
            <person name="Muto C."/>
            <person name="Cheng S.J."/>
            <person name="Richter R.A."/>
            <person name="Bruno V.M."/>
            <person name="Liu G."/>
            <person name="Beyhan S."/>
            <person name="Sundermann A.J."/>
            <person name="Mounaud S."/>
            <person name="Pasculle A.W."/>
            <person name="Nierman W.C."/>
            <person name="Driscoll E."/>
            <person name="Cumbie R."/>
            <person name="Clancy C.J."/>
            <person name="Dupont C.L."/>
        </authorList>
    </citation>
    <scope>NUCLEOTIDE SEQUENCE</scope>
    <source>
        <strain evidence="2">GL11</strain>
    </source>
</reference>
<dbReference type="Proteomes" id="UP000716291">
    <property type="component" value="Unassembled WGS sequence"/>
</dbReference>
<gene>
    <name evidence="2" type="ORF">G6F64_014059</name>
</gene>
<dbReference type="EMBL" id="JAANQT010007121">
    <property type="protein sequence ID" value="KAG1289089.1"/>
    <property type="molecule type" value="Genomic_DNA"/>
</dbReference>
<protein>
    <recommendedName>
        <fullName evidence="1">Phospholipid/glycerol acyltransferase domain-containing protein</fullName>
    </recommendedName>
</protein>
<accession>A0A9P7BJB2</accession>
<proteinExistence type="predicted"/>
<evidence type="ECO:0000259" key="1">
    <source>
        <dbReference type="Pfam" id="PF01553"/>
    </source>
</evidence>
<comment type="caution">
    <text evidence="2">The sequence shown here is derived from an EMBL/GenBank/DDBJ whole genome shotgun (WGS) entry which is preliminary data.</text>
</comment>
<dbReference type="AlphaFoldDB" id="A0A9P7BJB2"/>
<keyword evidence="3" id="KW-1185">Reference proteome</keyword>
<name>A0A9P7BJB2_RHIOR</name>
<feature type="domain" description="Phospholipid/glycerol acyltransferase" evidence="1">
    <location>
        <begin position="36"/>
        <end position="110"/>
    </location>
</feature>
<evidence type="ECO:0000313" key="2">
    <source>
        <dbReference type="EMBL" id="KAG1289089.1"/>
    </source>
</evidence>
<sequence length="113" mass="12423">MPQVKPNAFLRWLARCTLRMGGGKVTGTLPDIPRLVFIIAPHSSNWDGLWGMAAKIALGMKVKVLGKASLFWWPLGPLLHKLGVIPLDRSSPQGTVGQAVDLLRNNEKMWPVS</sequence>
<dbReference type="SUPFAM" id="SSF69593">
    <property type="entry name" value="Glycerol-3-phosphate (1)-acyltransferase"/>
    <property type="match status" value="1"/>
</dbReference>
<dbReference type="GO" id="GO:0016746">
    <property type="term" value="F:acyltransferase activity"/>
    <property type="evidence" value="ECO:0007669"/>
    <property type="project" value="InterPro"/>
</dbReference>
<dbReference type="Pfam" id="PF01553">
    <property type="entry name" value="Acyltransferase"/>
    <property type="match status" value="1"/>
</dbReference>
<dbReference type="InterPro" id="IPR002123">
    <property type="entry name" value="Plipid/glycerol_acylTrfase"/>
</dbReference>
<organism evidence="2 3">
    <name type="scientific">Rhizopus oryzae</name>
    <name type="common">Mucormycosis agent</name>
    <name type="synonym">Rhizopus arrhizus var. delemar</name>
    <dbReference type="NCBI Taxonomy" id="64495"/>
    <lineage>
        <taxon>Eukaryota</taxon>
        <taxon>Fungi</taxon>
        <taxon>Fungi incertae sedis</taxon>
        <taxon>Mucoromycota</taxon>
        <taxon>Mucoromycotina</taxon>
        <taxon>Mucoromycetes</taxon>
        <taxon>Mucorales</taxon>
        <taxon>Mucorineae</taxon>
        <taxon>Rhizopodaceae</taxon>
        <taxon>Rhizopus</taxon>
    </lineage>
</organism>
<evidence type="ECO:0000313" key="3">
    <source>
        <dbReference type="Proteomes" id="UP000716291"/>
    </source>
</evidence>